<name>A0A9W8UM23_AKAMU</name>
<sequence length="346" mass="38379">MCDLVFSTPADHSDFAIKWPWRPYKEKSALVKKIANVYEKPLPNDDAQRQFTGWQNAIFYSFDPIALRAIAPFPHVVKSIGDKAKTFGALVIHGSIDLGSASDSSSQLSIGLSLCIRKSLGKRDHKACIVTGVKGLVGYTRIISPQLFSADLPKLESVLQIADCYFNKSFRNYLHKCVADLRMEGDKNWNALSLSPDLRDLFEKGMVGFEPVCVAAHRSLPVKRYLATFSFHVLERSQINCYKRAAPGDGCLDQMLPSADKAGNATSACDADHERLNACRLNDGKMIQIRFQNKLNAQKMLCLLALRWAAGSMWYLAGAAGARPDGYGFESESDTDLDDMAWIVIE</sequence>
<dbReference type="KEGG" id="amus:LMH87_009337"/>
<dbReference type="GeneID" id="80896496"/>
<dbReference type="EMBL" id="JAJHUN010000008">
    <property type="protein sequence ID" value="KAJ4152817.1"/>
    <property type="molecule type" value="Genomic_DNA"/>
</dbReference>
<protein>
    <submittedName>
        <fullName evidence="1">Uncharacterized protein</fullName>
    </submittedName>
</protein>
<evidence type="ECO:0000313" key="1">
    <source>
        <dbReference type="EMBL" id="KAJ4152817.1"/>
    </source>
</evidence>
<organism evidence="1 2">
    <name type="scientific">Akanthomyces muscarius</name>
    <name type="common">Entomopathogenic fungus</name>
    <name type="synonym">Lecanicillium muscarium</name>
    <dbReference type="NCBI Taxonomy" id="2231603"/>
    <lineage>
        <taxon>Eukaryota</taxon>
        <taxon>Fungi</taxon>
        <taxon>Dikarya</taxon>
        <taxon>Ascomycota</taxon>
        <taxon>Pezizomycotina</taxon>
        <taxon>Sordariomycetes</taxon>
        <taxon>Hypocreomycetidae</taxon>
        <taxon>Hypocreales</taxon>
        <taxon>Cordycipitaceae</taxon>
        <taxon>Akanthomyces</taxon>
    </lineage>
</organism>
<proteinExistence type="predicted"/>
<dbReference type="AlphaFoldDB" id="A0A9W8UM23"/>
<dbReference type="Proteomes" id="UP001144673">
    <property type="component" value="Chromosome 5"/>
</dbReference>
<accession>A0A9W8UM23</accession>
<gene>
    <name evidence="1" type="ORF">LMH87_009337</name>
</gene>
<evidence type="ECO:0000313" key="2">
    <source>
        <dbReference type="Proteomes" id="UP001144673"/>
    </source>
</evidence>
<reference evidence="1" key="1">
    <citation type="journal article" date="2023" name="Access Microbiol">
        <title>De-novo genome assembly for Akanthomyces muscarius, a biocontrol agent of insect agricultural pests.</title>
        <authorList>
            <person name="Erdos Z."/>
            <person name="Studholme D.J."/>
            <person name="Raymond B."/>
            <person name="Sharma M."/>
        </authorList>
    </citation>
    <scope>NUCLEOTIDE SEQUENCE</scope>
    <source>
        <strain evidence="1">Ve6</strain>
    </source>
</reference>
<keyword evidence="2" id="KW-1185">Reference proteome</keyword>
<dbReference type="RefSeq" id="XP_056053475.1">
    <property type="nucleotide sequence ID" value="XM_056196313.1"/>
</dbReference>
<comment type="caution">
    <text evidence="1">The sequence shown here is derived from an EMBL/GenBank/DDBJ whole genome shotgun (WGS) entry which is preliminary data.</text>
</comment>